<evidence type="ECO:0000256" key="2">
    <source>
        <dbReference type="ARBA" id="ARBA00023136"/>
    </source>
</evidence>
<feature type="domain" description="Bacterial surface antigen (D15)" evidence="3">
    <location>
        <begin position="3"/>
        <end position="183"/>
    </location>
</feature>
<keyword evidence="2" id="KW-0472">Membrane</keyword>
<comment type="subcellular location">
    <subcellularLocation>
        <location evidence="1">Membrane</location>
    </subcellularLocation>
</comment>
<dbReference type="InterPro" id="IPR000184">
    <property type="entry name" value="Bac_surfAg_D15"/>
</dbReference>
<gene>
    <name evidence="4" type="ORF">ENV41_04355</name>
</gene>
<sequence>MTNKALFSTIFDKRDDQLYPTKGYVMQINFSRAGGILGGDYHFYKYDVGFSSYIKIWKPKGVIALRLSNGNIFPLYSSTIPLIEEFKIGGDGTLRGYKYSQFYSTSFYLINLELRSTINSKYGLCLLTDIYPQIEGKIYFSAGLGFRYFLPVGNLRVDWAFNPNRFGDRGYFGNLYINLGEMF</sequence>
<dbReference type="Pfam" id="PF01103">
    <property type="entry name" value="Omp85"/>
    <property type="match status" value="1"/>
</dbReference>
<protein>
    <recommendedName>
        <fullName evidence="3">Bacterial surface antigen (D15) domain-containing protein</fullName>
    </recommendedName>
</protein>
<evidence type="ECO:0000313" key="4">
    <source>
        <dbReference type="EMBL" id="HFZ09346.1"/>
    </source>
</evidence>
<dbReference type="EMBL" id="DTGG01000132">
    <property type="protein sequence ID" value="HFZ09346.1"/>
    <property type="molecule type" value="Genomic_DNA"/>
</dbReference>
<evidence type="ECO:0000256" key="1">
    <source>
        <dbReference type="ARBA" id="ARBA00004370"/>
    </source>
</evidence>
<proteinExistence type="predicted"/>
<dbReference type="GO" id="GO:0019867">
    <property type="term" value="C:outer membrane"/>
    <property type="evidence" value="ECO:0007669"/>
    <property type="project" value="InterPro"/>
</dbReference>
<evidence type="ECO:0000259" key="3">
    <source>
        <dbReference type="Pfam" id="PF01103"/>
    </source>
</evidence>
<dbReference type="Gene3D" id="2.40.160.50">
    <property type="entry name" value="membrane protein fhac: a member of the omp85/tpsb transporter family"/>
    <property type="match status" value="1"/>
</dbReference>
<reference evidence="4" key="1">
    <citation type="journal article" date="2020" name="mSystems">
        <title>Genome- and Community-Level Interaction Insights into Carbon Utilization and Element Cycling Functions of Hydrothermarchaeota in Hydrothermal Sediment.</title>
        <authorList>
            <person name="Zhou Z."/>
            <person name="Liu Y."/>
            <person name="Xu W."/>
            <person name="Pan J."/>
            <person name="Luo Z.H."/>
            <person name="Li M."/>
        </authorList>
    </citation>
    <scope>NUCLEOTIDE SEQUENCE [LARGE SCALE GENOMIC DNA]</scope>
    <source>
        <strain evidence="4">SpSt-757</strain>
    </source>
</reference>
<comment type="caution">
    <text evidence="4">The sequence shown here is derived from an EMBL/GenBank/DDBJ whole genome shotgun (WGS) entry which is preliminary data.</text>
</comment>
<dbReference type="AlphaFoldDB" id="A0A7V3JAH3"/>
<name>A0A7V3JAH3_UNCC3</name>
<organism evidence="4">
    <name type="scientific">candidate division CPR3 bacterium</name>
    <dbReference type="NCBI Taxonomy" id="2268181"/>
    <lineage>
        <taxon>Bacteria</taxon>
        <taxon>Bacteria division CPR3</taxon>
    </lineage>
</organism>
<accession>A0A7V3JAH3</accession>